<feature type="non-terminal residue" evidence="1">
    <location>
        <position position="1"/>
    </location>
</feature>
<protein>
    <submittedName>
        <fullName evidence="1">Uncharacterized protein</fullName>
    </submittedName>
</protein>
<evidence type="ECO:0000313" key="1">
    <source>
        <dbReference type="EMBL" id="SVD12172.1"/>
    </source>
</evidence>
<reference evidence="1" key="1">
    <citation type="submission" date="2018-05" db="EMBL/GenBank/DDBJ databases">
        <authorList>
            <person name="Lanie J.A."/>
            <person name="Ng W.-L."/>
            <person name="Kazmierczak K.M."/>
            <person name="Andrzejewski T.M."/>
            <person name="Davidsen T.M."/>
            <person name="Wayne K.J."/>
            <person name="Tettelin H."/>
            <person name="Glass J.I."/>
            <person name="Rusch D."/>
            <person name="Podicherti R."/>
            <person name="Tsui H.-C.T."/>
            <person name="Winkler M.E."/>
        </authorList>
    </citation>
    <scope>NUCLEOTIDE SEQUENCE</scope>
</reference>
<name>A0A382SRI0_9ZZZZ</name>
<dbReference type="EMBL" id="UINC01130846">
    <property type="protein sequence ID" value="SVD12172.1"/>
    <property type="molecule type" value="Genomic_DNA"/>
</dbReference>
<organism evidence="1">
    <name type="scientific">marine metagenome</name>
    <dbReference type="NCBI Taxonomy" id="408172"/>
    <lineage>
        <taxon>unclassified sequences</taxon>
        <taxon>metagenomes</taxon>
        <taxon>ecological metagenomes</taxon>
    </lineage>
</organism>
<gene>
    <name evidence="1" type="ORF">METZ01_LOCUS365026</name>
</gene>
<proteinExistence type="predicted"/>
<sequence>VLPESGFIQTVHQGKRTSEEAEQFVNAIKTNSDGEAPLYLSDGWSGYEEILKKCYCSWQPAPYSGRRRPCNPIQIVDPQLKYAQVIKRKENGHLVSIEKRVIMGEEEDILDIIQAGGKAKTINISYVESRNGNYRKDNKRLTRRTQWHLKKC</sequence>
<dbReference type="AlphaFoldDB" id="A0A382SRI0"/>
<accession>A0A382SRI0</accession>